<sequence length="196" mass="22628">MLRRTLLKSILTLPFLSKIKDTPESPLKLGDTVKLKPNAQIVDQPNVLLEDSRIIMGIPSYYLDSFNQDNINFSRGKLVTKKSIRDTNRIVWGVLFNGKTQPYQINLLPGQLIKIAEREDINQRKSLFQIKDFVRVTYGPTYKEGIVECVIKKSNSRTFFTDTMITEYLSEDFTYTVKTGKFPMHCVKERDITKIA</sequence>
<accession>A0A0F9NWB9</accession>
<gene>
    <name evidence="1" type="ORF">LCGC14_1287520</name>
</gene>
<comment type="caution">
    <text evidence="1">The sequence shown here is derived from an EMBL/GenBank/DDBJ whole genome shotgun (WGS) entry which is preliminary data.</text>
</comment>
<dbReference type="AlphaFoldDB" id="A0A0F9NWB9"/>
<protein>
    <submittedName>
        <fullName evidence="1">Uncharacterized protein</fullName>
    </submittedName>
</protein>
<organism evidence="1">
    <name type="scientific">marine sediment metagenome</name>
    <dbReference type="NCBI Taxonomy" id="412755"/>
    <lineage>
        <taxon>unclassified sequences</taxon>
        <taxon>metagenomes</taxon>
        <taxon>ecological metagenomes</taxon>
    </lineage>
</organism>
<dbReference type="EMBL" id="LAZR01007386">
    <property type="protein sequence ID" value="KKM85582.1"/>
    <property type="molecule type" value="Genomic_DNA"/>
</dbReference>
<reference evidence="1" key="1">
    <citation type="journal article" date="2015" name="Nature">
        <title>Complex archaea that bridge the gap between prokaryotes and eukaryotes.</title>
        <authorList>
            <person name="Spang A."/>
            <person name="Saw J.H."/>
            <person name="Jorgensen S.L."/>
            <person name="Zaremba-Niedzwiedzka K."/>
            <person name="Martijn J."/>
            <person name="Lind A.E."/>
            <person name="van Eijk R."/>
            <person name="Schleper C."/>
            <person name="Guy L."/>
            <person name="Ettema T.J."/>
        </authorList>
    </citation>
    <scope>NUCLEOTIDE SEQUENCE</scope>
</reference>
<proteinExistence type="predicted"/>
<name>A0A0F9NWB9_9ZZZZ</name>
<evidence type="ECO:0000313" key="1">
    <source>
        <dbReference type="EMBL" id="KKM85582.1"/>
    </source>
</evidence>